<dbReference type="InterPro" id="IPR008984">
    <property type="entry name" value="SMAD_FHA_dom_sf"/>
</dbReference>
<dbReference type="PROSITE" id="PS50011">
    <property type="entry name" value="PROTEIN_KINASE_DOM"/>
    <property type="match status" value="1"/>
</dbReference>
<keyword evidence="4" id="KW-0813">Transport</keyword>
<dbReference type="InterPro" id="IPR045269">
    <property type="entry name" value="Atg1-like"/>
</dbReference>
<keyword evidence="8 18" id="KW-0418">Kinase</keyword>
<evidence type="ECO:0000256" key="4">
    <source>
        <dbReference type="ARBA" id="ARBA00022448"/>
    </source>
</evidence>
<dbReference type="GeneID" id="30019672"/>
<dbReference type="Proteomes" id="UP000076744">
    <property type="component" value="Unassembled WGS sequence"/>
</dbReference>
<evidence type="ECO:0000256" key="2">
    <source>
        <dbReference type="ARBA" id="ARBA00005575"/>
    </source>
</evidence>
<feature type="compositionally biased region" description="Basic residues" evidence="15">
    <location>
        <begin position="558"/>
        <end position="572"/>
    </location>
</feature>
<evidence type="ECO:0000259" key="16">
    <source>
        <dbReference type="PROSITE" id="PS50006"/>
    </source>
</evidence>
<accession>A0A168AP61</accession>
<sequence>MNNSDVIARLCAWPPHKILAAETIRRSPFAVSLPTSLPIASPFGRNNHLVTPIDPSSDSTSETLSNPHIQISFDTIPKTSHGIVFGCDRDSDVVLPDAAGVSAHHFSLSLDDRYRLVVRDLNSTAGTLVSFTGSGRPFSKTLRRRNFRWLVGGSNRMPSRDVMIYVAPGLSFRLELGVDLARNEYAHKVESFRRGSGASQALFQAVNRRLRRRFTNNGAASLSRDPIYREALLAVGGCGTATYVWDVSTGQEMVVKEPTNAYVPGNDEHRWKAEAESMQRLCHQNILKLLRAEFSPRPRLYLEYCSGGSLTDVADELEAADILQVLQQSLAGLQFAHAAGIVHRDLKLDNILVASRRPLQVKIADFGFAKEDGPLQSVCGTKAFMAPEIWEVHRLRPYATAYYTKAVDVWALGLVVYELLFGLPHGHGPDVCDRIVRHLQAHAAVHRGTMAQFLARHMLRPRGEDRSSAAACYRAAMALPANPSDRVEGVRGGACHRIHGLIVGGYAAAGEASGLSVLGSLTPALGSSTVLGPGQWAAGGAGKRTAGDTESPELDSKSRKRRVAGVQRRKNVPKGDGAETPTIRPFGCGDPVAALWSTSIESRLTTTKQAEDQAATQRK</sequence>
<dbReference type="EC" id="2.7.11.1" evidence="3"/>
<dbReference type="InterPro" id="IPR008271">
    <property type="entry name" value="Ser/Thr_kinase_AS"/>
</dbReference>
<comment type="caution">
    <text evidence="18">The sequence shown here is derived from an EMBL/GenBank/DDBJ whole genome shotgun (WGS) entry which is preliminary data.</text>
</comment>
<evidence type="ECO:0000256" key="6">
    <source>
        <dbReference type="ARBA" id="ARBA00022679"/>
    </source>
</evidence>
<keyword evidence="7" id="KW-0547">Nucleotide-binding</keyword>
<dbReference type="GO" id="GO:0004674">
    <property type="term" value="F:protein serine/threonine kinase activity"/>
    <property type="evidence" value="ECO:0007669"/>
    <property type="project" value="UniProtKB-KW"/>
</dbReference>
<comment type="similarity">
    <text evidence="2">Belongs to the protein kinase superfamily. CAMK Ser/Thr protein kinase family. CHEK2 subfamily.</text>
</comment>
<dbReference type="InterPro" id="IPR011009">
    <property type="entry name" value="Kinase-like_dom_sf"/>
</dbReference>
<dbReference type="Gene3D" id="1.10.510.10">
    <property type="entry name" value="Transferase(Phosphotransferase) domain 1"/>
    <property type="match status" value="1"/>
</dbReference>
<evidence type="ECO:0000313" key="19">
    <source>
        <dbReference type="Proteomes" id="UP000076744"/>
    </source>
</evidence>
<comment type="catalytic activity">
    <reaction evidence="14">
        <text>L-seryl-[protein] + ATP = O-phospho-L-seryl-[protein] + ADP + H(+)</text>
        <dbReference type="Rhea" id="RHEA:17989"/>
        <dbReference type="Rhea" id="RHEA-COMP:9863"/>
        <dbReference type="Rhea" id="RHEA-COMP:11604"/>
        <dbReference type="ChEBI" id="CHEBI:15378"/>
        <dbReference type="ChEBI" id="CHEBI:29999"/>
        <dbReference type="ChEBI" id="CHEBI:30616"/>
        <dbReference type="ChEBI" id="CHEBI:83421"/>
        <dbReference type="ChEBI" id="CHEBI:456216"/>
        <dbReference type="EC" id="2.7.11.1"/>
    </reaction>
</comment>
<dbReference type="OrthoDB" id="10252171at2759"/>
<keyword evidence="11" id="KW-0072">Autophagy</keyword>
<keyword evidence="6" id="KW-0808">Transferase</keyword>
<dbReference type="GO" id="GO:0000045">
    <property type="term" value="P:autophagosome assembly"/>
    <property type="evidence" value="ECO:0007669"/>
    <property type="project" value="TreeGrafter"/>
</dbReference>
<evidence type="ECO:0000256" key="3">
    <source>
        <dbReference type="ARBA" id="ARBA00012513"/>
    </source>
</evidence>
<dbReference type="GO" id="GO:0005829">
    <property type="term" value="C:cytosol"/>
    <property type="evidence" value="ECO:0007669"/>
    <property type="project" value="TreeGrafter"/>
</dbReference>
<dbReference type="PANTHER" id="PTHR24348">
    <property type="entry name" value="SERINE/THREONINE-PROTEIN KINASE UNC-51-RELATED"/>
    <property type="match status" value="1"/>
</dbReference>
<feature type="domain" description="FHA" evidence="16">
    <location>
        <begin position="83"/>
        <end position="130"/>
    </location>
</feature>
<evidence type="ECO:0000256" key="13">
    <source>
        <dbReference type="ARBA" id="ARBA00047899"/>
    </source>
</evidence>
<name>A0A168AP61_CORFA</name>
<evidence type="ECO:0000256" key="12">
    <source>
        <dbReference type="ARBA" id="ARBA00030237"/>
    </source>
</evidence>
<dbReference type="PANTHER" id="PTHR24348:SF22">
    <property type="entry name" value="NON-SPECIFIC SERINE_THREONINE PROTEIN KINASE"/>
    <property type="match status" value="1"/>
</dbReference>
<evidence type="ECO:0000256" key="11">
    <source>
        <dbReference type="ARBA" id="ARBA00023006"/>
    </source>
</evidence>
<dbReference type="RefSeq" id="XP_018705875.1">
    <property type="nucleotide sequence ID" value="XM_018846986.1"/>
</dbReference>
<keyword evidence="9" id="KW-0067">ATP-binding</keyword>
<comment type="subcellular location">
    <subcellularLocation>
        <location evidence="1">Preautophagosomal structure membrane</location>
        <topology evidence="1">Peripheral membrane protein</topology>
    </subcellularLocation>
</comment>
<dbReference type="GO" id="GO:0005776">
    <property type="term" value="C:autophagosome"/>
    <property type="evidence" value="ECO:0007669"/>
    <property type="project" value="TreeGrafter"/>
</dbReference>
<reference evidence="18 19" key="1">
    <citation type="journal article" date="2016" name="Genome Biol. Evol.">
        <title>Divergent and convergent evolution of fungal pathogenicity.</title>
        <authorList>
            <person name="Shang Y."/>
            <person name="Xiao G."/>
            <person name="Zheng P."/>
            <person name="Cen K."/>
            <person name="Zhan S."/>
            <person name="Wang C."/>
        </authorList>
    </citation>
    <scope>NUCLEOTIDE SEQUENCE [LARGE SCALE GENOMIC DNA]</scope>
    <source>
        <strain evidence="18 19">ARSEF 2679</strain>
    </source>
</reference>
<dbReference type="EMBL" id="AZHB01000006">
    <property type="protein sequence ID" value="OAA69005.1"/>
    <property type="molecule type" value="Genomic_DNA"/>
</dbReference>
<evidence type="ECO:0000256" key="9">
    <source>
        <dbReference type="ARBA" id="ARBA00022840"/>
    </source>
</evidence>
<evidence type="ECO:0000256" key="14">
    <source>
        <dbReference type="ARBA" id="ARBA00048679"/>
    </source>
</evidence>
<organism evidence="18 19">
    <name type="scientific">Cordyceps fumosorosea (strain ARSEF 2679)</name>
    <name type="common">Isaria fumosorosea</name>
    <dbReference type="NCBI Taxonomy" id="1081104"/>
    <lineage>
        <taxon>Eukaryota</taxon>
        <taxon>Fungi</taxon>
        <taxon>Dikarya</taxon>
        <taxon>Ascomycota</taxon>
        <taxon>Pezizomycotina</taxon>
        <taxon>Sordariomycetes</taxon>
        <taxon>Hypocreomycetidae</taxon>
        <taxon>Hypocreales</taxon>
        <taxon>Cordycipitaceae</taxon>
        <taxon>Cordyceps</taxon>
    </lineage>
</organism>
<dbReference type="GO" id="GO:0010506">
    <property type="term" value="P:regulation of autophagy"/>
    <property type="evidence" value="ECO:0007669"/>
    <property type="project" value="InterPro"/>
</dbReference>
<evidence type="ECO:0000256" key="10">
    <source>
        <dbReference type="ARBA" id="ARBA00022927"/>
    </source>
</evidence>
<feature type="domain" description="Protein kinase" evidence="17">
    <location>
        <begin position="227"/>
        <end position="479"/>
    </location>
</feature>
<dbReference type="GO" id="GO:0034045">
    <property type="term" value="C:phagophore assembly site membrane"/>
    <property type="evidence" value="ECO:0007669"/>
    <property type="project" value="UniProtKB-SubCell"/>
</dbReference>
<keyword evidence="5" id="KW-0723">Serine/threonine-protein kinase</keyword>
<dbReference type="GO" id="GO:0015031">
    <property type="term" value="P:protein transport"/>
    <property type="evidence" value="ECO:0007669"/>
    <property type="project" value="UniProtKB-KW"/>
</dbReference>
<dbReference type="PROSITE" id="PS50006">
    <property type="entry name" value="FHA_DOMAIN"/>
    <property type="match status" value="1"/>
</dbReference>
<dbReference type="CDD" id="cd00060">
    <property type="entry name" value="FHA"/>
    <property type="match status" value="1"/>
</dbReference>
<dbReference type="PROSITE" id="PS00108">
    <property type="entry name" value="PROTEIN_KINASE_ST"/>
    <property type="match status" value="1"/>
</dbReference>
<feature type="region of interest" description="Disordered" evidence="15">
    <location>
        <begin position="536"/>
        <end position="588"/>
    </location>
</feature>
<dbReference type="InterPro" id="IPR000719">
    <property type="entry name" value="Prot_kinase_dom"/>
</dbReference>
<dbReference type="SMART" id="SM00220">
    <property type="entry name" value="S_TKc"/>
    <property type="match status" value="1"/>
</dbReference>
<comment type="catalytic activity">
    <reaction evidence="13">
        <text>L-threonyl-[protein] + ATP = O-phospho-L-threonyl-[protein] + ADP + H(+)</text>
        <dbReference type="Rhea" id="RHEA:46608"/>
        <dbReference type="Rhea" id="RHEA-COMP:11060"/>
        <dbReference type="Rhea" id="RHEA-COMP:11605"/>
        <dbReference type="ChEBI" id="CHEBI:15378"/>
        <dbReference type="ChEBI" id="CHEBI:30013"/>
        <dbReference type="ChEBI" id="CHEBI:30616"/>
        <dbReference type="ChEBI" id="CHEBI:61977"/>
        <dbReference type="ChEBI" id="CHEBI:456216"/>
        <dbReference type="EC" id="2.7.11.1"/>
    </reaction>
</comment>
<evidence type="ECO:0000259" key="17">
    <source>
        <dbReference type="PROSITE" id="PS50011"/>
    </source>
</evidence>
<evidence type="ECO:0000256" key="7">
    <source>
        <dbReference type="ARBA" id="ARBA00022741"/>
    </source>
</evidence>
<keyword evidence="10" id="KW-0653">Protein transport</keyword>
<proteinExistence type="inferred from homology"/>
<evidence type="ECO:0000256" key="1">
    <source>
        <dbReference type="ARBA" id="ARBA00004623"/>
    </source>
</evidence>
<dbReference type="AlphaFoldDB" id="A0A168AP61"/>
<gene>
    <name evidence="18" type="ORF">ISF_03380</name>
</gene>
<dbReference type="SUPFAM" id="SSF56112">
    <property type="entry name" value="Protein kinase-like (PK-like)"/>
    <property type="match status" value="1"/>
</dbReference>
<dbReference type="GO" id="GO:0005524">
    <property type="term" value="F:ATP binding"/>
    <property type="evidence" value="ECO:0007669"/>
    <property type="project" value="UniProtKB-KW"/>
</dbReference>
<dbReference type="InterPro" id="IPR000253">
    <property type="entry name" value="FHA_dom"/>
</dbReference>
<evidence type="ECO:0000313" key="18">
    <source>
        <dbReference type="EMBL" id="OAA69005.1"/>
    </source>
</evidence>
<dbReference type="Pfam" id="PF00069">
    <property type="entry name" value="Pkinase"/>
    <property type="match status" value="1"/>
</dbReference>
<dbReference type="STRING" id="1081104.A0A168AP61"/>
<dbReference type="Pfam" id="PF00498">
    <property type="entry name" value="FHA"/>
    <property type="match status" value="1"/>
</dbReference>
<evidence type="ECO:0000256" key="15">
    <source>
        <dbReference type="SAM" id="MobiDB-lite"/>
    </source>
</evidence>
<evidence type="ECO:0000256" key="8">
    <source>
        <dbReference type="ARBA" id="ARBA00022777"/>
    </source>
</evidence>
<evidence type="ECO:0000256" key="5">
    <source>
        <dbReference type="ARBA" id="ARBA00022527"/>
    </source>
</evidence>
<dbReference type="Gene3D" id="2.60.200.20">
    <property type="match status" value="1"/>
</dbReference>
<keyword evidence="19" id="KW-1185">Reference proteome</keyword>
<protein>
    <recommendedName>
        <fullName evidence="3">non-specific serine/threonine protein kinase</fullName>
        <ecNumber evidence="3">2.7.11.1</ecNumber>
    </recommendedName>
    <alternativeName>
        <fullName evidence="12">Autophagy-related protein 1</fullName>
    </alternativeName>
</protein>
<dbReference type="SUPFAM" id="SSF49879">
    <property type="entry name" value="SMAD/FHA domain"/>
    <property type="match status" value="1"/>
</dbReference>